<dbReference type="GO" id="GO:0016020">
    <property type="term" value="C:membrane"/>
    <property type="evidence" value="ECO:0007669"/>
    <property type="project" value="UniProtKB-SubCell"/>
</dbReference>
<comment type="subcellular location">
    <subcellularLocation>
        <location evidence="1">Membrane</location>
        <topology evidence="1">Multi-pass membrane protein</topology>
    </subcellularLocation>
</comment>
<evidence type="ECO:0000256" key="1">
    <source>
        <dbReference type="ARBA" id="ARBA00004141"/>
    </source>
</evidence>
<evidence type="ECO:0000256" key="3">
    <source>
        <dbReference type="ARBA" id="ARBA00022475"/>
    </source>
</evidence>
<evidence type="ECO:0000256" key="5">
    <source>
        <dbReference type="ARBA" id="ARBA00022989"/>
    </source>
</evidence>
<dbReference type="Pfam" id="PF03547">
    <property type="entry name" value="Mem_trans"/>
    <property type="match status" value="1"/>
</dbReference>
<dbReference type="EMBL" id="UHIA01000003">
    <property type="protein sequence ID" value="SUO91330.1"/>
    <property type="molecule type" value="Genomic_DNA"/>
</dbReference>
<dbReference type="GO" id="GO:0055085">
    <property type="term" value="P:transmembrane transport"/>
    <property type="evidence" value="ECO:0007669"/>
    <property type="project" value="InterPro"/>
</dbReference>
<keyword evidence="2" id="KW-0813">Transport</keyword>
<feature type="transmembrane region" description="Helical" evidence="7">
    <location>
        <begin position="256"/>
        <end position="276"/>
    </location>
</feature>
<dbReference type="InterPro" id="IPR004776">
    <property type="entry name" value="Mem_transp_PIN-like"/>
</dbReference>
<evidence type="ECO:0000313" key="8">
    <source>
        <dbReference type="EMBL" id="SUO91330.1"/>
    </source>
</evidence>
<feature type="transmembrane region" description="Helical" evidence="7">
    <location>
        <begin position="288"/>
        <end position="307"/>
    </location>
</feature>
<feature type="transmembrane region" description="Helical" evidence="7">
    <location>
        <begin position="35"/>
        <end position="53"/>
    </location>
</feature>
<dbReference type="OrthoDB" id="9810457at2"/>
<dbReference type="PANTHER" id="PTHR36838:SF1">
    <property type="entry name" value="SLR1864 PROTEIN"/>
    <property type="match status" value="1"/>
</dbReference>
<dbReference type="RefSeq" id="WP_115217440.1">
    <property type="nucleotide sequence ID" value="NZ_UHIA01000003.1"/>
</dbReference>
<dbReference type="Proteomes" id="UP000254575">
    <property type="component" value="Unassembled WGS sequence"/>
</dbReference>
<reference evidence="8 9" key="1">
    <citation type="submission" date="2018-06" db="EMBL/GenBank/DDBJ databases">
        <authorList>
            <consortium name="Pathogen Informatics"/>
            <person name="Doyle S."/>
        </authorList>
    </citation>
    <scope>NUCLEOTIDE SEQUENCE [LARGE SCALE GENOMIC DNA]</scope>
    <source>
        <strain evidence="8 9">NCTC10717</strain>
    </source>
</reference>
<keyword evidence="5 7" id="KW-1133">Transmembrane helix</keyword>
<proteinExistence type="predicted"/>
<dbReference type="PANTHER" id="PTHR36838">
    <property type="entry name" value="AUXIN EFFLUX CARRIER FAMILY PROTEIN"/>
    <property type="match status" value="1"/>
</dbReference>
<evidence type="ECO:0000256" key="7">
    <source>
        <dbReference type="SAM" id="Phobius"/>
    </source>
</evidence>
<evidence type="ECO:0000313" key="9">
    <source>
        <dbReference type="Proteomes" id="UP000254575"/>
    </source>
</evidence>
<keyword evidence="3" id="KW-1003">Cell membrane</keyword>
<dbReference type="AlphaFoldDB" id="A0A380MK14"/>
<feature type="transmembrane region" description="Helical" evidence="7">
    <location>
        <begin position="231"/>
        <end position="250"/>
    </location>
</feature>
<evidence type="ECO:0000256" key="6">
    <source>
        <dbReference type="ARBA" id="ARBA00023136"/>
    </source>
</evidence>
<evidence type="ECO:0000256" key="2">
    <source>
        <dbReference type="ARBA" id="ARBA00022448"/>
    </source>
</evidence>
<feature type="transmembrane region" description="Helical" evidence="7">
    <location>
        <begin position="65"/>
        <end position="86"/>
    </location>
</feature>
<feature type="transmembrane region" description="Helical" evidence="7">
    <location>
        <begin position="98"/>
        <end position="119"/>
    </location>
</feature>
<name>A0A380MK14_9GAMM</name>
<keyword evidence="6 7" id="KW-0472">Membrane</keyword>
<keyword evidence="9" id="KW-1185">Reference proteome</keyword>
<sequence>MLKIISTLMPMFMVIALGYVLAASRFINAEHLQGFGRLVIAVALPMMIFKTLSSYSLSEIFIAPYLFGYSAATLCVFALSAGFALWRRQTTVGALVDGMASAYSNSVFVGYPLGLAVLGSGPAGIYLSLNVLIEMMLLVPLFLSLMEYVQAAQVGGKPKLFHMFINILKKPLILALLLGLLFSACRWQLPLPVFKAIEILADAASPLALLIIGGSLYGLRLQGSVPDIIQITAVKILLMPPACAGFVALFGGSREMIFAGALLGGLPLANAGAILCQQYGHMNRGTASMLLSTIFSTLTLSLIFMFYNT</sequence>
<feature type="transmembrane region" description="Helical" evidence="7">
    <location>
        <begin position="6"/>
        <end position="23"/>
    </location>
</feature>
<gene>
    <name evidence="8" type="ORF">NCTC10717_00106</name>
</gene>
<accession>A0A380MK14</accession>
<keyword evidence="4 7" id="KW-0812">Transmembrane</keyword>
<evidence type="ECO:0000256" key="4">
    <source>
        <dbReference type="ARBA" id="ARBA00022692"/>
    </source>
</evidence>
<protein>
    <submittedName>
        <fullName evidence="8">Putative transporter YfdV</fullName>
    </submittedName>
</protein>
<organism evidence="8 9">
    <name type="scientific">Suttonella indologenes</name>
    <dbReference type="NCBI Taxonomy" id="13276"/>
    <lineage>
        <taxon>Bacteria</taxon>
        <taxon>Pseudomonadati</taxon>
        <taxon>Pseudomonadota</taxon>
        <taxon>Gammaproteobacteria</taxon>
        <taxon>Cardiobacteriales</taxon>
        <taxon>Cardiobacteriaceae</taxon>
        <taxon>Suttonella</taxon>
    </lineage>
</organism>
<feature type="transmembrane region" description="Helical" evidence="7">
    <location>
        <begin position="167"/>
        <end position="184"/>
    </location>
</feature>
<feature type="transmembrane region" description="Helical" evidence="7">
    <location>
        <begin position="196"/>
        <end position="219"/>
    </location>
</feature>